<dbReference type="PROSITE" id="PS51257">
    <property type="entry name" value="PROKAR_LIPOPROTEIN"/>
    <property type="match status" value="1"/>
</dbReference>
<protein>
    <submittedName>
        <fullName evidence="8">RagB/SusD family nutrient uptake outer membrane protein</fullName>
    </submittedName>
</protein>
<dbReference type="Pfam" id="PF07980">
    <property type="entry name" value="SusD_RagB"/>
    <property type="match status" value="1"/>
</dbReference>
<evidence type="ECO:0000256" key="2">
    <source>
        <dbReference type="ARBA" id="ARBA00006275"/>
    </source>
</evidence>
<dbReference type="InterPro" id="IPR033985">
    <property type="entry name" value="SusD-like_N"/>
</dbReference>
<evidence type="ECO:0000256" key="5">
    <source>
        <dbReference type="ARBA" id="ARBA00023237"/>
    </source>
</evidence>
<evidence type="ECO:0000256" key="1">
    <source>
        <dbReference type="ARBA" id="ARBA00004442"/>
    </source>
</evidence>
<gene>
    <name evidence="8" type="ORF">JF259_10435</name>
</gene>
<organism evidence="8 9">
    <name type="scientific">Snuella sedimenti</name>
    <dbReference type="NCBI Taxonomy" id="2798802"/>
    <lineage>
        <taxon>Bacteria</taxon>
        <taxon>Pseudomonadati</taxon>
        <taxon>Bacteroidota</taxon>
        <taxon>Flavobacteriia</taxon>
        <taxon>Flavobacteriales</taxon>
        <taxon>Flavobacteriaceae</taxon>
        <taxon>Snuella</taxon>
    </lineage>
</organism>
<evidence type="ECO:0000259" key="6">
    <source>
        <dbReference type="Pfam" id="PF07980"/>
    </source>
</evidence>
<comment type="similarity">
    <text evidence="2">Belongs to the SusD family.</text>
</comment>
<dbReference type="AlphaFoldDB" id="A0A8J7LNX2"/>
<dbReference type="RefSeq" id="WP_199115266.1">
    <property type="nucleotide sequence ID" value="NZ_JAELVQ010000012.1"/>
</dbReference>
<evidence type="ECO:0000256" key="3">
    <source>
        <dbReference type="ARBA" id="ARBA00022729"/>
    </source>
</evidence>
<sequence>MKNYNKIIGLFVLLVTASFISCEDQLVDLPENKFSEVQVFSTEEGVETAINGMYAQLQGYDYYGARMRLLLWPHSGKYQSKQGANDDANKLDVTNTNINLDKLWAGMWQTINQINLVIINVEGSGLKNEATSLGQAYFMRAVVYFDLVRMFEEVPIRLKPTTKDDIHIAKSSKEELYNLIIDDLKKATTLLPDRGEYMSGRPLKYAANAYLAKVYITLAGENDASVQPTGFNSVTESEISAANISDFWQEAKTELDFVIANGGYELTNTYADLFKEGVSSRNTSESIFELQYGNTGATRTNDIIRDVVLANHPIVAEGTTTFGRIRPNKEMFSDHVIQYSGIDYSGADFIPAGKASNIITLDDAIADPRINETYIYNNYTRTNNNRNVNIFPRVNKGNNAYAHLNKYKDLTYNGTTTIKNHIMMRYADVLLLRAEVENEINGPSTAYAFVNQVLSRARNTSTGNTQEPADWDATSVPDQETFRERIMKEREYELNGEGHEWFDMRRRGLGRFQEQVDHHNAAVNFYTSEGNRDFIFDNIESEMLLPIPLSELSGNNLINE</sequence>
<keyword evidence="4" id="KW-0472">Membrane</keyword>
<dbReference type="Pfam" id="PF14322">
    <property type="entry name" value="SusD-like_3"/>
    <property type="match status" value="1"/>
</dbReference>
<evidence type="ECO:0000313" key="8">
    <source>
        <dbReference type="EMBL" id="MBJ6368503.1"/>
    </source>
</evidence>
<dbReference type="InterPro" id="IPR011990">
    <property type="entry name" value="TPR-like_helical_dom_sf"/>
</dbReference>
<comment type="subcellular location">
    <subcellularLocation>
        <location evidence="1">Cell outer membrane</location>
    </subcellularLocation>
</comment>
<evidence type="ECO:0000256" key="4">
    <source>
        <dbReference type="ARBA" id="ARBA00023136"/>
    </source>
</evidence>
<comment type="caution">
    <text evidence="8">The sequence shown here is derived from an EMBL/GenBank/DDBJ whole genome shotgun (WGS) entry which is preliminary data.</text>
</comment>
<evidence type="ECO:0000259" key="7">
    <source>
        <dbReference type="Pfam" id="PF14322"/>
    </source>
</evidence>
<dbReference type="Gene3D" id="1.25.40.390">
    <property type="match status" value="1"/>
</dbReference>
<evidence type="ECO:0000313" key="9">
    <source>
        <dbReference type="Proteomes" id="UP000610931"/>
    </source>
</evidence>
<keyword evidence="3" id="KW-0732">Signal</keyword>
<dbReference type="GO" id="GO:0009279">
    <property type="term" value="C:cell outer membrane"/>
    <property type="evidence" value="ECO:0007669"/>
    <property type="project" value="UniProtKB-SubCell"/>
</dbReference>
<dbReference type="InterPro" id="IPR012944">
    <property type="entry name" value="SusD_RagB_dom"/>
</dbReference>
<reference evidence="8" key="1">
    <citation type="submission" date="2020-12" db="EMBL/GenBank/DDBJ databases">
        <title>Snuella sp. nov., isolated from sediment in Incheon.</title>
        <authorList>
            <person name="Kim W."/>
        </authorList>
    </citation>
    <scope>NUCLEOTIDE SEQUENCE</scope>
    <source>
        <strain evidence="8">CAU 1569</strain>
    </source>
</reference>
<accession>A0A8J7LNX2</accession>
<keyword evidence="5" id="KW-0998">Cell outer membrane</keyword>
<dbReference type="Proteomes" id="UP000610931">
    <property type="component" value="Unassembled WGS sequence"/>
</dbReference>
<feature type="domain" description="SusD-like N-terminal" evidence="7">
    <location>
        <begin position="40"/>
        <end position="215"/>
    </location>
</feature>
<keyword evidence="9" id="KW-1185">Reference proteome</keyword>
<dbReference type="SUPFAM" id="SSF48452">
    <property type="entry name" value="TPR-like"/>
    <property type="match status" value="1"/>
</dbReference>
<dbReference type="EMBL" id="JAELVQ010000012">
    <property type="protein sequence ID" value="MBJ6368503.1"/>
    <property type="molecule type" value="Genomic_DNA"/>
</dbReference>
<feature type="domain" description="RagB/SusD" evidence="6">
    <location>
        <begin position="285"/>
        <end position="556"/>
    </location>
</feature>
<proteinExistence type="inferred from homology"/>
<name>A0A8J7LNX2_9FLAO</name>